<dbReference type="GO" id="GO:0016491">
    <property type="term" value="F:oxidoreductase activity"/>
    <property type="evidence" value="ECO:0007669"/>
    <property type="project" value="InterPro"/>
</dbReference>
<dbReference type="PROSITE" id="PS51918">
    <property type="entry name" value="RADICAL_SAM"/>
    <property type="match status" value="1"/>
</dbReference>
<dbReference type="InterPro" id="IPR058240">
    <property type="entry name" value="rSAM_sf"/>
</dbReference>
<dbReference type="InterPro" id="IPR007197">
    <property type="entry name" value="rSAM"/>
</dbReference>
<evidence type="ECO:0000256" key="3">
    <source>
        <dbReference type="ARBA" id="ARBA00022691"/>
    </source>
</evidence>
<dbReference type="SFLD" id="SFLDS00029">
    <property type="entry name" value="Radical_SAM"/>
    <property type="match status" value="1"/>
</dbReference>
<keyword evidence="9" id="KW-1185">Reference proteome</keyword>
<dbReference type="Pfam" id="PF04055">
    <property type="entry name" value="Radical_SAM"/>
    <property type="match status" value="1"/>
</dbReference>
<proteinExistence type="predicted"/>
<evidence type="ECO:0000256" key="5">
    <source>
        <dbReference type="ARBA" id="ARBA00023004"/>
    </source>
</evidence>
<dbReference type="STRING" id="588581.Cpap_4053"/>
<name>F1T814_9FIRM</name>
<dbReference type="InterPro" id="IPR024001">
    <property type="entry name" value="Cys-rich_pep_rSAM_mat_CcpM"/>
</dbReference>
<dbReference type="NCBIfam" id="TIGR04068">
    <property type="entry name" value="rSAM_ocin_clost"/>
    <property type="match status" value="1"/>
</dbReference>
<evidence type="ECO:0000313" key="9">
    <source>
        <dbReference type="Proteomes" id="UP000003860"/>
    </source>
</evidence>
<dbReference type="SFLD" id="SFLDG01067">
    <property type="entry name" value="SPASM/twitch_domain_containing"/>
    <property type="match status" value="1"/>
</dbReference>
<dbReference type="SFLD" id="SFLDG01384">
    <property type="entry name" value="thioether_bond_formation_requi"/>
    <property type="match status" value="1"/>
</dbReference>
<dbReference type="RefSeq" id="WP_004616465.1">
    <property type="nucleotide sequence ID" value="NZ_ACXX02000001.1"/>
</dbReference>
<evidence type="ECO:0000256" key="6">
    <source>
        <dbReference type="ARBA" id="ARBA00023014"/>
    </source>
</evidence>
<dbReference type="NCBIfam" id="TIGR04085">
    <property type="entry name" value="rSAM_more_4Fe4S"/>
    <property type="match status" value="1"/>
</dbReference>
<dbReference type="Gene3D" id="3.20.20.70">
    <property type="entry name" value="Aldolase class I"/>
    <property type="match status" value="1"/>
</dbReference>
<evidence type="ECO:0000256" key="2">
    <source>
        <dbReference type="ARBA" id="ARBA00022485"/>
    </source>
</evidence>
<comment type="cofactor">
    <cofactor evidence="1">
        <name>[4Fe-4S] cluster</name>
        <dbReference type="ChEBI" id="CHEBI:49883"/>
    </cofactor>
</comment>
<reference evidence="8" key="1">
    <citation type="submission" date="2009-07" db="EMBL/GenBank/DDBJ databases">
        <authorList>
            <consortium name="US DOE Joint Genome Institute (JGI-PGF)"/>
            <person name="Lucas S."/>
            <person name="Copeland A."/>
            <person name="Lapidus A."/>
            <person name="Glavina del Rio T."/>
            <person name="Tice H."/>
            <person name="Bruce D."/>
            <person name="Goodwin L."/>
            <person name="Pitluck S."/>
            <person name="Larimer F."/>
            <person name="Land M.L."/>
            <person name="Mouttaki H."/>
            <person name="He Z."/>
            <person name="Zhou J."/>
            <person name="Hemme C.L."/>
        </authorList>
    </citation>
    <scope>NUCLEOTIDE SEQUENCE [LARGE SCALE GENOMIC DNA]</scope>
    <source>
        <strain evidence="8">DSM 2782</strain>
    </source>
</reference>
<dbReference type="GO" id="GO:0051539">
    <property type="term" value="F:4 iron, 4 sulfur cluster binding"/>
    <property type="evidence" value="ECO:0007669"/>
    <property type="project" value="UniProtKB-KW"/>
</dbReference>
<dbReference type="PANTHER" id="PTHR43273">
    <property type="entry name" value="ANAEROBIC SULFATASE-MATURATING ENZYME HOMOLOG ASLB-RELATED"/>
    <property type="match status" value="1"/>
</dbReference>
<dbReference type="InterPro" id="IPR013785">
    <property type="entry name" value="Aldolase_TIM"/>
</dbReference>
<dbReference type="SFLD" id="SFLDG01386">
    <property type="entry name" value="main_SPASM_domain-containing"/>
    <property type="match status" value="1"/>
</dbReference>
<dbReference type="InterPro" id="IPR023867">
    <property type="entry name" value="Sulphatase_maturase_rSAM"/>
</dbReference>
<keyword evidence="4" id="KW-0479">Metal-binding</keyword>
<evidence type="ECO:0000256" key="1">
    <source>
        <dbReference type="ARBA" id="ARBA00001966"/>
    </source>
</evidence>
<keyword evidence="2" id="KW-0004">4Fe-4S</keyword>
<protein>
    <submittedName>
        <fullName evidence="8">Radical SAM domain protein</fullName>
    </submittedName>
</protein>
<comment type="caution">
    <text evidence="8">The sequence shown here is derived from an EMBL/GenBank/DDBJ whole genome shotgun (WGS) entry which is preliminary data.</text>
</comment>
<dbReference type="eggNOG" id="COG0641">
    <property type="taxonomic scope" value="Bacteria"/>
</dbReference>
<dbReference type="InterPro" id="IPR000385">
    <property type="entry name" value="MoaA_NifB_PqqE_Fe-S-bd_CS"/>
</dbReference>
<gene>
    <name evidence="8" type="ORF">Cpap_4053</name>
</gene>
<evidence type="ECO:0000313" key="8">
    <source>
        <dbReference type="EMBL" id="EGD49612.1"/>
    </source>
</evidence>
<dbReference type="Proteomes" id="UP000003860">
    <property type="component" value="Unassembled WGS sequence"/>
</dbReference>
<sequence length="478" mass="55195">MKNNSTPFVHFFKTHKANYIYDFNTNAILKVNSDVYDDIQQFVETGELNSTCPDSKEVISSIQRQGYLNSFRWKEILHPASKLLPYYLDNCMQMLTLQVTQACNLRCAYCTYSGNFVNRHHSNVRMSYDTAKKAVDFYIKHSTNTDKLNFGFYGGEPLLEFELIKNVIEYIEKNSEGKEKGYNLTTNATLLNEEIVSFLQEYDVRLTISIDGPKEIHDKNRIKKDCSGSFDTIIENIKMISEKFPSYGDKVMFNCVLDPRNDFGCINEFFTNYEGINGFYSSFAHIAKEYIINDVYDTAEEYSKQYDYEVFKLFMSKIGRLDKKHVSKIVEAYYLNIKNAMIDNRPVTAGMAKIGHHGGPCIAGMHKLFVNAQGDFYPCEKVSECSEAMKIGSIDSGFNQDKIYQLINIGQLTENQCKGCWAAKFCYLCALFADDSGNLSIDRKMFYCKQVRENVEQQLKEYCLLKEMNFDEEDVYIL</sequence>
<keyword evidence="3" id="KW-0949">S-adenosyl-L-methionine</keyword>
<reference evidence="8" key="2">
    <citation type="submission" date="2011-01" db="EMBL/GenBank/DDBJ databases">
        <title>The Non-contiguous Finished genome of Clostridium papyrosolvens.</title>
        <authorList>
            <person name="Lucas S."/>
            <person name="Copeland A."/>
            <person name="Lapidus A."/>
            <person name="Cheng J.-F."/>
            <person name="Goodwin L."/>
            <person name="Pitluck S."/>
            <person name="Misra M."/>
            <person name="Chertkov O."/>
            <person name="Detter J.C."/>
            <person name="Han C."/>
            <person name="Tapia R."/>
            <person name="Land M."/>
            <person name="Hauser L."/>
            <person name="Kyrpides N."/>
            <person name="Ivanova N."/>
            <person name="Pagani I."/>
            <person name="Mouttaki H."/>
            <person name="He Z."/>
            <person name="Zhou J."/>
            <person name="Hemme C.L."/>
            <person name="Woyke T."/>
        </authorList>
    </citation>
    <scope>NUCLEOTIDE SEQUENCE [LARGE SCALE GENOMIC DNA]</scope>
    <source>
        <strain evidence="8">DSM 2782</strain>
    </source>
</reference>
<dbReference type="GO" id="GO:0046872">
    <property type="term" value="F:metal ion binding"/>
    <property type="evidence" value="ECO:0007669"/>
    <property type="project" value="UniProtKB-KW"/>
</dbReference>
<keyword evidence="6" id="KW-0411">Iron-sulfur</keyword>
<feature type="domain" description="Radical SAM core" evidence="7">
    <location>
        <begin position="89"/>
        <end position="309"/>
    </location>
</feature>
<keyword evidence="5" id="KW-0408">Iron</keyword>
<accession>F1T814</accession>
<evidence type="ECO:0000256" key="4">
    <source>
        <dbReference type="ARBA" id="ARBA00022723"/>
    </source>
</evidence>
<dbReference type="AlphaFoldDB" id="F1T814"/>
<dbReference type="PROSITE" id="PS01305">
    <property type="entry name" value="MOAA_NIFB_PQQE"/>
    <property type="match status" value="1"/>
</dbReference>
<dbReference type="OrthoDB" id="1737006at2"/>
<dbReference type="PANTHER" id="PTHR43273:SF8">
    <property type="entry name" value="RADICAL SAM DOMAIN PROTEIN"/>
    <property type="match status" value="1"/>
</dbReference>
<dbReference type="InterPro" id="IPR023885">
    <property type="entry name" value="4Fe4S-binding_SPASM_dom"/>
</dbReference>
<organism evidence="8 9">
    <name type="scientific">Ruminiclostridium papyrosolvens DSM 2782</name>
    <dbReference type="NCBI Taxonomy" id="588581"/>
    <lineage>
        <taxon>Bacteria</taxon>
        <taxon>Bacillati</taxon>
        <taxon>Bacillota</taxon>
        <taxon>Clostridia</taxon>
        <taxon>Eubacteriales</taxon>
        <taxon>Oscillospiraceae</taxon>
        <taxon>Ruminiclostridium</taxon>
    </lineage>
</organism>
<dbReference type="EMBL" id="ACXX02000001">
    <property type="protein sequence ID" value="EGD49612.1"/>
    <property type="molecule type" value="Genomic_DNA"/>
</dbReference>
<evidence type="ECO:0000259" key="7">
    <source>
        <dbReference type="PROSITE" id="PS51918"/>
    </source>
</evidence>
<dbReference type="CDD" id="cd01335">
    <property type="entry name" value="Radical_SAM"/>
    <property type="match status" value="1"/>
</dbReference>
<dbReference type="SUPFAM" id="SSF102114">
    <property type="entry name" value="Radical SAM enzymes"/>
    <property type="match status" value="1"/>
</dbReference>